<dbReference type="Proteomes" id="UP001497516">
    <property type="component" value="Chromosome 9"/>
</dbReference>
<protein>
    <submittedName>
        <fullName evidence="2">Uncharacterized protein</fullName>
    </submittedName>
</protein>
<organism evidence="2 3">
    <name type="scientific">Linum trigynum</name>
    <dbReference type="NCBI Taxonomy" id="586398"/>
    <lineage>
        <taxon>Eukaryota</taxon>
        <taxon>Viridiplantae</taxon>
        <taxon>Streptophyta</taxon>
        <taxon>Embryophyta</taxon>
        <taxon>Tracheophyta</taxon>
        <taxon>Spermatophyta</taxon>
        <taxon>Magnoliopsida</taxon>
        <taxon>eudicotyledons</taxon>
        <taxon>Gunneridae</taxon>
        <taxon>Pentapetalae</taxon>
        <taxon>rosids</taxon>
        <taxon>fabids</taxon>
        <taxon>Malpighiales</taxon>
        <taxon>Linaceae</taxon>
        <taxon>Linum</taxon>
    </lineage>
</organism>
<dbReference type="EMBL" id="OZ034822">
    <property type="protein sequence ID" value="CAL1413066.1"/>
    <property type="molecule type" value="Genomic_DNA"/>
</dbReference>
<name>A0AAV2GQM2_9ROSI</name>
<feature type="region of interest" description="Disordered" evidence="1">
    <location>
        <begin position="1"/>
        <end position="82"/>
    </location>
</feature>
<evidence type="ECO:0000313" key="3">
    <source>
        <dbReference type="Proteomes" id="UP001497516"/>
    </source>
</evidence>
<keyword evidence="3" id="KW-1185">Reference proteome</keyword>
<sequence>MERVAAKEGASTSAPAADDGKLRRSSDCKGRSLAATPTAAGKLRRRRKDQQGGRLLCAKGGTRLGDGKQREKEEKMNVASGV</sequence>
<evidence type="ECO:0000313" key="2">
    <source>
        <dbReference type="EMBL" id="CAL1413066.1"/>
    </source>
</evidence>
<proteinExistence type="predicted"/>
<accession>A0AAV2GQM2</accession>
<dbReference type="AlphaFoldDB" id="A0AAV2GQM2"/>
<evidence type="ECO:0000256" key="1">
    <source>
        <dbReference type="SAM" id="MobiDB-lite"/>
    </source>
</evidence>
<gene>
    <name evidence="2" type="ORF">LTRI10_LOCUS52319</name>
</gene>
<feature type="compositionally biased region" description="Basic and acidic residues" evidence="1">
    <location>
        <begin position="65"/>
        <end position="76"/>
    </location>
</feature>
<feature type="compositionally biased region" description="Basic and acidic residues" evidence="1">
    <location>
        <begin position="18"/>
        <end position="30"/>
    </location>
</feature>
<reference evidence="2 3" key="1">
    <citation type="submission" date="2024-04" db="EMBL/GenBank/DDBJ databases">
        <authorList>
            <person name="Fracassetti M."/>
        </authorList>
    </citation>
    <scope>NUCLEOTIDE SEQUENCE [LARGE SCALE GENOMIC DNA]</scope>
</reference>